<dbReference type="PANTHER" id="PTHR48086:SF5">
    <property type="entry name" value="NA(+):SOLUTE SYMPORTER (SSF FAMILY)"/>
    <property type="match status" value="1"/>
</dbReference>
<evidence type="ECO:0000256" key="7">
    <source>
        <dbReference type="ARBA" id="ARBA00023136"/>
    </source>
</evidence>
<evidence type="ECO:0000256" key="8">
    <source>
        <dbReference type="RuleBase" id="RU362091"/>
    </source>
</evidence>
<proteinExistence type="inferred from homology"/>
<feature type="transmembrane region" description="Helical" evidence="9">
    <location>
        <begin position="402"/>
        <end position="426"/>
    </location>
</feature>
<dbReference type="Proteomes" id="UP001432180">
    <property type="component" value="Chromosome"/>
</dbReference>
<feature type="transmembrane region" description="Helical" evidence="9">
    <location>
        <begin position="473"/>
        <end position="495"/>
    </location>
</feature>
<dbReference type="InterPro" id="IPR050277">
    <property type="entry name" value="Sodium:Solute_Symporter"/>
</dbReference>
<dbReference type="InterPro" id="IPR001734">
    <property type="entry name" value="Na/solute_symporter"/>
</dbReference>
<keyword evidence="6 9" id="KW-1133">Transmembrane helix</keyword>
<evidence type="ECO:0000313" key="10">
    <source>
        <dbReference type="EMBL" id="WPL15952.1"/>
    </source>
</evidence>
<protein>
    <submittedName>
        <fullName evidence="10">Acetate transporter ActP</fullName>
    </submittedName>
</protein>
<organism evidence="10 11">
    <name type="scientific">Thiorhodovibrio winogradskyi</name>
    <dbReference type="NCBI Taxonomy" id="77007"/>
    <lineage>
        <taxon>Bacteria</taxon>
        <taxon>Pseudomonadati</taxon>
        <taxon>Pseudomonadota</taxon>
        <taxon>Gammaproteobacteria</taxon>
        <taxon>Chromatiales</taxon>
        <taxon>Chromatiaceae</taxon>
        <taxon>Thiorhodovibrio</taxon>
    </lineage>
</organism>
<evidence type="ECO:0000313" key="11">
    <source>
        <dbReference type="Proteomes" id="UP001432180"/>
    </source>
</evidence>
<gene>
    <name evidence="10" type="primary">actP</name>
    <name evidence="10" type="ORF">Thiowin_00882</name>
</gene>
<dbReference type="CDD" id="cd11480">
    <property type="entry name" value="SLC5sbd_u4"/>
    <property type="match status" value="1"/>
</dbReference>
<evidence type="ECO:0000256" key="2">
    <source>
        <dbReference type="ARBA" id="ARBA00006434"/>
    </source>
</evidence>
<evidence type="ECO:0000256" key="9">
    <source>
        <dbReference type="SAM" id="Phobius"/>
    </source>
</evidence>
<keyword evidence="11" id="KW-1185">Reference proteome</keyword>
<feature type="transmembrane region" description="Helical" evidence="9">
    <location>
        <begin position="544"/>
        <end position="568"/>
    </location>
</feature>
<dbReference type="PROSITE" id="PS50283">
    <property type="entry name" value="NA_SOLUT_SYMP_3"/>
    <property type="match status" value="1"/>
</dbReference>
<comment type="similarity">
    <text evidence="2 8">Belongs to the sodium:solute symporter (SSF) (TC 2.A.21) family.</text>
</comment>
<dbReference type="Pfam" id="PF00474">
    <property type="entry name" value="SSF"/>
    <property type="match status" value="2"/>
</dbReference>
<feature type="transmembrane region" description="Helical" evidence="9">
    <location>
        <begin position="6"/>
        <end position="26"/>
    </location>
</feature>
<keyword evidence="3" id="KW-0813">Transport</keyword>
<feature type="transmembrane region" description="Helical" evidence="9">
    <location>
        <begin position="75"/>
        <end position="96"/>
    </location>
</feature>
<keyword evidence="4 9" id="KW-0812">Transmembrane</keyword>
<keyword evidence="7 9" id="KW-0472">Membrane</keyword>
<dbReference type="PANTHER" id="PTHR48086">
    <property type="entry name" value="SODIUM/PROLINE SYMPORTER-RELATED"/>
    <property type="match status" value="1"/>
</dbReference>
<feature type="transmembrane region" description="Helical" evidence="9">
    <location>
        <begin position="253"/>
        <end position="275"/>
    </location>
</feature>
<feature type="transmembrane region" description="Helical" evidence="9">
    <location>
        <begin position="116"/>
        <end position="134"/>
    </location>
</feature>
<keyword evidence="5" id="KW-0769">Symport</keyword>
<feature type="transmembrane region" description="Helical" evidence="9">
    <location>
        <begin position="287"/>
        <end position="308"/>
    </location>
</feature>
<comment type="subcellular location">
    <subcellularLocation>
        <location evidence="1">Membrane</location>
        <topology evidence="1">Multi-pass membrane protein</topology>
    </subcellularLocation>
</comment>
<feature type="transmembrane region" description="Helical" evidence="9">
    <location>
        <begin position="447"/>
        <end position="467"/>
    </location>
</feature>
<sequence length="604" mass="64365">MDNLSIWTYAVVGATFALYIGIAIWARAASTSEFYVAGKGIHPVANGMATAADWMSAASFISMAGMIAFNGYGASVFLMGWTGGYVLLALLLAPYLRKFGKFTVPEFIGDRYYSQAARIVAVVCLILASVTYVIGQMKGIGVAFSRFLETSYDMGLYIGMGIVFVYAVLGGMKGITYTQIAQYCVLIIAYTIPAIFISLNLTGNPLPQLGLGSEYVRDGVASGISLLAKLDQVVTELGFKEYTTQTMGSTLNMFAYTLSLMIGTAGLPHVIIRFFTVPKVADARISAGWALVFIAILYTTAPAVGAMARLNLMDTIQVGPVGSETGNLLYEDRPDWFKKWETTGLLEFEDLNEDGRIQYYNDKNADFADTAKDYGWEGNEMVTVDIDIMVLANPEIAGLPNWVIALVVAGGLAAALSTAAGLLLAISSAISHDLLKGVFKPDISEKAELNASRVAMAGAIVVAGLLGLNPPGFAAATVAIAFGLAASSIFPALMLGIFDKRMNNTGAIWGMVAGITVTMLYVFQHEGILFIPGTEFMMGMKENWFFGISPNAFGAVGAIVNFAVALIVSRLTVAPPEHIQTLVEDVRVPRGAGAAPHISAALDH</sequence>
<dbReference type="EMBL" id="CP121472">
    <property type="protein sequence ID" value="WPL15952.1"/>
    <property type="molecule type" value="Genomic_DNA"/>
</dbReference>
<evidence type="ECO:0000256" key="3">
    <source>
        <dbReference type="ARBA" id="ARBA00022448"/>
    </source>
</evidence>
<reference evidence="10 11" key="1">
    <citation type="journal article" date="2023" name="Microorganisms">
        <title>Thiorhodovibrio frisius and Trv. litoralis spp. nov., Two Novel Members from a Clade of Fastidious Purple Sulfur Bacteria That Exhibit Unique Red-Shifted Light-Harvesting Capabilities.</title>
        <authorList>
            <person name="Methner A."/>
            <person name="Kuzyk S.B."/>
            <person name="Petersen J."/>
            <person name="Bauer S."/>
            <person name="Brinkmann H."/>
            <person name="Sichau K."/>
            <person name="Wanner G."/>
            <person name="Wolf J."/>
            <person name="Neumann-Schaal M."/>
            <person name="Henke P."/>
            <person name="Tank M."/>
            <person name="Sproer C."/>
            <person name="Bunk B."/>
            <person name="Overmann J."/>
        </authorList>
    </citation>
    <scope>NUCLEOTIDE SEQUENCE [LARGE SCALE GENOMIC DNA]</scope>
    <source>
        <strain evidence="10 11">DSM 6702</strain>
    </source>
</reference>
<name>A0ABZ0S5Y5_9GAMM</name>
<dbReference type="Gene3D" id="1.20.1730.10">
    <property type="entry name" value="Sodium/glucose cotransporter"/>
    <property type="match status" value="1"/>
</dbReference>
<dbReference type="RefSeq" id="WP_328986501.1">
    <property type="nucleotide sequence ID" value="NZ_CP121472.1"/>
</dbReference>
<evidence type="ECO:0000256" key="5">
    <source>
        <dbReference type="ARBA" id="ARBA00022847"/>
    </source>
</evidence>
<evidence type="ECO:0000256" key="6">
    <source>
        <dbReference type="ARBA" id="ARBA00022989"/>
    </source>
</evidence>
<feature type="transmembrane region" description="Helical" evidence="9">
    <location>
        <begin position="507"/>
        <end position="524"/>
    </location>
</feature>
<evidence type="ECO:0000256" key="4">
    <source>
        <dbReference type="ARBA" id="ARBA00022692"/>
    </source>
</evidence>
<accession>A0ABZ0S5Y5</accession>
<dbReference type="InterPro" id="IPR038377">
    <property type="entry name" value="Na/Glc_symporter_sf"/>
</dbReference>
<dbReference type="InterPro" id="IPR019899">
    <property type="entry name" value="Na/solute_symporter_VC_2705"/>
</dbReference>
<feature type="transmembrane region" description="Helical" evidence="9">
    <location>
        <begin position="154"/>
        <end position="171"/>
    </location>
</feature>
<dbReference type="NCBIfam" id="TIGR03648">
    <property type="entry name" value="Na_symport_lg"/>
    <property type="match status" value="1"/>
</dbReference>
<feature type="transmembrane region" description="Helical" evidence="9">
    <location>
        <begin position="47"/>
        <end position="69"/>
    </location>
</feature>
<evidence type="ECO:0000256" key="1">
    <source>
        <dbReference type="ARBA" id="ARBA00004141"/>
    </source>
</evidence>
<feature type="transmembrane region" description="Helical" evidence="9">
    <location>
        <begin position="183"/>
        <end position="201"/>
    </location>
</feature>